<protein>
    <submittedName>
        <fullName evidence="1">Uncharacterized protein</fullName>
    </submittedName>
</protein>
<dbReference type="Proteomes" id="UP001180825">
    <property type="component" value="Unassembled WGS sequence"/>
</dbReference>
<evidence type="ECO:0000313" key="1">
    <source>
        <dbReference type="EMBL" id="MDR7331740.1"/>
    </source>
</evidence>
<sequence>MQTTAANPLSRRLNAPPLRLKAWYLRWLQASLVRQLADLQLSIDQATDLAIAMAQANRYSPSLQGQRRDMRVRRELLTERLQIVTAELAELQQLAAAS</sequence>
<reference evidence="1 2" key="1">
    <citation type="submission" date="2023-07" db="EMBL/GenBank/DDBJ databases">
        <title>Sorghum-associated microbial communities from plants grown in Nebraska, USA.</title>
        <authorList>
            <person name="Schachtman D."/>
        </authorList>
    </citation>
    <scope>NUCLEOTIDE SEQUENCE [LARGE SCALE GENOMIC DNA]</scope>
    <source>
        <strain evidence="1 2">BE316</strain>
    </source>
</reference>
<dbReference type="EMBL" id="JAVDXV010000001">
    <property type="protein sequence ID" value="MDR7331740.1"/>
    <property type="molecule type" value="Genomic_DNA"/>
</dbReference>
<name>A0ABU2A3H1_9BURK</name>
<evidence type="ECO:0000313" key="2">
    <source>
        <dbReference type="Proteomes" id="UP001180825"/>
    </source>
</evidence>
<proteinExistence type="predicted"/>
<keyword evidence="2" id="KW-1185">Reference proteome</keyword>
<organism evidence="1 2">
    <name type="scientific">Roseateles asaccharophilus</name>
    <dbReference type="NCBI Taxonomy" id="582607"/>
    <lineage>
        <taxon>Bacteria</taxon>
        <taxon>Pseudomonadati</taxon>
        <taxon>Pseudomonadota</taxon>
        <taxon>Betaproteobacteria</taxon>
        <taxon>Burkholderiales</taxon>
        <taxon>Sphaerotilaceae</taxon>
        <taxon>Roseateles</taxon>
    </lineage>
</organism>
<accession>A0ABU2A3H1</accession>
<dbReference type="RefSeq" id="WP_310325263.1">
    <property type="nucleotide sequence ID" value="NZ_JAVDXV010000001.1"/>
</dbReference>
<comment type="caution">
    <text evidence="1">The sequence shown here is derived from an EMBL/GenBank/DDBJ whole genome shotgun (WGS) entry which is preliminary data.</text>
</comment>
<gene>
    <name evidence="1" type="ORF">J2X21_000852</name>
</gene>